<comment type="subcellular location">
    <subcellularLocation>
        <location evidence="1">Nucleus</location>
    </subcellularLocation>
</comment>
<feature type="compositionally biased region" description="Acidic residues" evidence="6">
    <location>
        <begin position="154"/>
        <end position="171"/>
    </location>
</feature>
<dbReference type="PANTHER" id="PTHR46172:SF1">
    <property type="entry name" value="DNA POLYMERASE EPSILON SUBUNIT 3"/>
    <property type="match status" value="1"/>
</dbReference>
<evidence type="ECO:0000313" key="8">
    <source>
        <dbReference type="EMBL" id="VUG19932.1"/>
    </source>
</evidence>
<dbReference type="Proteomes" id="UP000478008">
    <property type="component" value="Unassembled WGS sequence"/>
</dbReference>
<accession>A0A7D9D318</accession>
<dbReference type="GO" id="GO:0008622">
    <property type="term" value="C:epsilon DNA polymerase complex"/>
    <property type="evidence" value="ECO:0007669"/>
    <property type="project" value="TreeGrafter"/>
</dbReference>
<organism evidence="8 9">
    <name type="scientific">Dekkera bruxellensis</name>
    <name type="common">Brettanomyces custersii</name>
    <dbReference type="NCBI Taxonomy" id="5007"/>
    <lineage>
        <taxon>Eukaryota</taxon>
        <taxon>Fungi</taxon>
        <taxon>Dikarya</taxon>
        <taxon>Ascomycota</taxon>
        <taxon>Saccharomycotina</taxon>
        <taxon>Pichiomycetes</taxon>
        <taxon>Pichiales</taxon>
        <taxon>Pichiaceae</taxon>
        <taxon>Brettanomyces</taxon>
    </lineage>
</organism>
<sequence length="203" mass="22728">MPAKGWRKDEQESNMETAIANQGISIDSILFPKSTINKLAKKTLADESGDQNPMILAKDSQTVIQRSAVVFINYIYHNAKQYIKAKGRKVVNADDIILAIQTANFNSFVPVLQEELEKFNRRKELKQKEKMYKKQAKAAAGTENDHVEIGDVSTEPENDNESKADDDDESGDSTHQNKRAKRDESVANNNENSAPSQDNNESV</sequence>
<keyword evidence="3" id="KW-0539">Nucleus</keyword>
<feature type="region of interest" description="Disordered" evidence="6">
    <location>
        <begin position="126"/>
        <end position="203"/>
    </location>
</feature>
<evidence type="ECO:0000256" key="2">
    <source>
        <dbReference type="ARBA" id="ARBA00022705"/>
    </source>
</evidence>
<keyword evidence="9" id="KW-1185">Reference proteome</keyword>
<dbReference type="GO" id="GO:0006974">
    <property type="term" value="P:DNA damage response"/>
    <property type="evidence" value="ECO:0007669"/>
    <property type="project" value="TreeGrafter"/>
</dbReference>
<reference evidence="8 9" key="1">
    <citation type="submission" date="2019-07" db="EMBL/GenBank/DDBJ databases">
        <authorList>
            <person name="Friedrich A."/>
            <person name="Schacherer J."/>
        </authorList>
    </citation>
    <scope>NUCLEOTIDE SEQUENCE [LARGE SCALE GENOMIC DNA]</scope>
</reference>
<dbReference type="CDD" id="cd22928">
    <property type="entry name" value="HFD_POLE3_DPB4"/>
    <property type="match status" value="1"/>
</dbReference>
<dbReference type="GO" id="GO:0046982">
    <property type="term" value="F:protein heterodimerization activity"/>
    <property type="evidence" value="ECO:0007669"/>
    <property type="project" value="InterPro"/>
</dbReference>
<dbReference type="Gene3D" id="1.10.20.10">
    <property type="entry name" value="Histone, subunit A"/>
    <property type="match status" value="1"/>
</dbReference>
<evidence type="ECO:0000256" key="5">
    <source>
        <dbReference type="ARBA" id="ARBA00042096"/>
    </source>
</evidence>
<protein>
    <recommendedName>
        <fullName evidence="4">DNA polymerase epsilon subunit D</fullName>
    </recommendedName>
    <alternativeName>
        <fullName evidence="5">DNA polymerase II subunit D</fullName>
    </alternativeName>
</protein>
<dbReference type="EMBL" id="CABFWN010000006">
    <property type="protein sequence ID" value="VUG19932.1"/>
    <property type="molecule type" value="Genomic_DNA"/>
</dbReference>
<dbReference type="PANTHER" id="PTHR46172">
    <property type="entry name" value="DNA POLYMERASE EPSILON SUBUNIT 3"/>
    <property type="match status" value="1"/>
</dbReference>
<dbReference type="InterPro" id="IPR051377">
    <property type="entry name" value="DNA_Pol-Epsilon_Subunit"/>
</dbReference>
<dbReference type="GO" id="GO:0008623">
    <property type="term" value="C:CHRAC"/>
    <property type="evidence" value="ECO:0007669"/>
    <property type="project" value="TreeGrafter"/>
</dbReference>
<evidence type="ECO:0000256" key="3">
    <source>
        <dbReference type="ARBA" id="ARBA00023242"/>
    </source>
</evidence>
<dbReference type="GO" id="GO:0006272">
    <property type="term" value="P:leading strand elongation"/>
    <property type="evidence" value="ECO:0007669"/>
    <property type="project" value="TreeGrafter"/>
</dbReference>
<dbReference type="GO" id="GO:0031490">
    <property type="term" value="F:chromatin DNA binding"/>
    <property type="evidence" value="ECO:0007669"/>
    <property type="project" value="TreeGrafter"/>
</dbReference>
<dbReference type="InterPro" id="IPR003958">
    <property type="entry name" value="CBFA_NFYB_domain"/>
</dbReference>
<feature type="domain" description="Transcription factor CBF/NF-Y/archaeal histone" evidence="7">
    <location>
        <begin position="30"/>
        <end position="100"/>
    </location>
</feature>
<evidence type="ECO:0000256" key="4">
    <source>
        <dbReference type="ARBA" id="ARBA00039775"/>
    </source>
</evidence>
<evidence type="ECO:0000256" key="1">
    <source>
        <dbReference type="ARBA" id="ARBA00004123"/>
    </source>
</evidence>
<dbReference type="Pfam" id="PF00808">
    <property type="entry name" value="CBFD_NFYB_HMF"/>
    <property type="match status" value="1"/>
</dbReference>
<dbReference type="GO" id="GO:0031507">
    <property type="term" value="P:heterochromatin formation"/>
    <property type="evidence" value="ECO:0007669"/>
    <property type="project" value="TreeGrafter"/>
</dbReference>
<feature type="compositionally biased region" description="Polar residues" evidence="6">
    <location>
        <begin position="186"/>
        <end position="203"/>
    </location>
</feature>
<evidence type="ECO:0000259" key="7">
    <source>
        <dbReference type="Pfam" id="PF00808"/>
    </source>
</evidence>
<dbReference type="InterPro" id="IPR009072">
    <property type="entry name" value="Histone-fold"/>
</dbReference>
<gene>
    <name evidence="8" type="ORF">DEBR0S6_03598G</name>
</gene>
<dbReference type="SUPFAM" id="SSF47113">
    <property type="entry name" value="Histone-fold"/>
    <property type="match status" value="1"/>
</dbReference>
<evidence type="ECO:0000313" key="9">
    <source>
        <dbReference type="Proteomes" id="UP000478008"/>
    </source>
</evidence>
<name>A0A7D9D318_DEKBR</name>
<dbReference type="AlphaFoldDB" id="A0A7D9D318"/>
<keyword evidence="2" id="KW-0235">DNA replication</keyword>
<proteinExistence type="predicted"/>
<evidence type="ECO:0000256" key="6">
    <source>
        <dbReference type="SAM" id="MobiDB-lite"/>
    </source>
</evidence>